<dbReference type="EMBL" id="BORT01000007">
    <property type="protein sequence ID" value="GIO47249.1"/>
    <property type="molecule type" value="Genomic_DNA"/>
</dbReference>
<dbReference type="SUPFAM" id="SSF50939">
    <property type="entry name" value="Sialidases"/>
    <property type="match status" value="1"/>
</dbReference>
<evidence type="ECO:0000313" key="2">
    <source>
        <dbReference type="Proteomes" id="UP000682811"/>
    </source>
</evidence>
<protein>
    <submittedName>
        <fullName evidence="1">Uncharacterized protein</fullName>
    </submittedName>
</protein>
<accession>A0A919YB98</accession>
<evidence type="ECO:0000313" key="1">
    <source>
        <dbReference type="EMBL" id="GIO47249.1"/>
    </source>
</evidence>
<dbReference type="Proteomes" id="UP000682811">
    <property type="component" value="Unassembled WGS sequence"/>
</dbReference>
<proteinExistence type="predicted"/>
<dbReference type="GO" id="GO:0019062">
    <property type="term" value="P:virion attachment to host cell"/>
    <property type="evidence" value="ECO:0007669"/>
    <property type="project" value="InterPro"/>
</dbReference>
<keyword evidence="2" id="KW-1185">Reference proteome</keyword>
<comment type="caution">
    <text evidence="1">The sequence shown here is derived from an EMBL/GenBank/DDBJ whole genome shotgun (WGS) entry which is preliminary data.</text>
</comment>
<gene>
    <name evidence="1" type="ORF">J34TS1_20140</name>
</gene>
<dbReference type="GO" id="GO:0046718">
    <property type="term" value="P:symbiont entry into host cell"/>
    <property type="evidence" value="ECO:0007669"/>
    <property type="project" value="InterPro"/>
</dbReference>
<dbReference type="Pfam" id="PF03406">
    <property type="entry name" value="Phage_fiber_2"/>
    <property type="match status" value="1"/>
</dbReference>
<dbReference type="InterPro" id="IPR036278">
    <property type="entry name" value="Sialidase_sf"/>
</dbReference>
<reference evidence="1 2" key="1">
    <citation type="submission" date="2021-03" db="EMBL/GenBank/DDBJ databases">
        <title>Antimicrobial resistance genes in bacteria isolated from Japanese honey, and their potential for conferring macrolide and lincosamide resistance in the American foulbrood pathogen Paenibacillus larvae.</title>
        <authorList>
            <person name="Okamoto M."/>
            <person name="Kumagai M."/>
            <person name="Kanamori H."/>
            <person name="Takamatsu D."/>
        </authorList>
    </citation>
    <scope>NUCLEOTIDE SEQUENCE [LARGE SCALE GENOMIC DNA]</scope>
    <source>
        <strain evidence="1 2">J34TS1</strain>
    </source>
</reference>
<sequence length="546" mass="58049">MARTDWTLKDTVKPSDLNDIGNEINSLKGPDYSKWTSSASKVNNNWTSVCYGNGLFVAVADSGTGDRVMTSPDGVNWTARKSTSDDNWRSVCYGNGLFVAVSSTSGTVMTSPDGINWTAQKCVVGQWKSVCYGNGLFVAVANSGPSDRVMTSSDGVNWTVRSAAVANSWNSVCYGNGIFVAVATSGTDDRVMTSPDGINWITRKSAANNYWNTVCYGNGMFVAVADNIADYQVMTSPDGINWMSRRSAAGSQWKSVCYGNGLFVAVAYSSSELIMTSPDGINWTCKSSPPGLNLWSVCYGNGLFVAINNDGKDNRVMTSGSVGAAVRASNVFLDSKAVAEKDIQSAIESLNAKTSSLSDIVDNIHIPPASLTEAGIVQLSNETNGTRETVAATEKAVKDAALGAKSYTDQQIGLVTETGIPKLVSYPLKVTATADNQKVFEIPLDLFDANTDTLLISINRAVLDSTQYTVTNTVRNEDGKVTQRAKITLLSGVAATSEVTMLVLKNVPIGPEGAINGAVLAVDSVPINRVIGLQDQIQNINRWGAL</sequence>
<dbReference type="InterPro" id="IPR005068">
    <property type="entry name" value="Phage_lambda_Stf-r2"/>
</dbReference>
<dbReference type="AlphaFoldDB" id="A0A919YB98"/>
<organism evidence="1 2">
    <name type="scientific">Paenibacillus azoreducens</name>
    <dbReference type="NCBI Taxonomy" id="116718"/>
    <lineage>
        <taxon>Bacteria</taxon>
        <taxon>Bacillati</taxon>
        <taxon>Bacillota</taxon>
        <taxon>Bacilli</taxon>
        <taxon>Bacillales</taxon>
        <taxon>Paenibacillaceae</taxon>
        <taxon>Paenibacillus</taxon>
    </lineage>
</organism>
<dbReference type="RefSeq" id="WP_237100106.1">
    <property type="nucleotide sequence ID" value="NZ_AP025343.1"/>
</dbReference>
<name>A0A919YB98_9BACL</name>